<keyword evidence="1" id="KW-0812">Transmembrane</keyword>
<accession>A0ABS9SM90</accession>
<evidence type="ECO:0000259" key="2">
    <source>
        <dbReference type="Pfam" id="PF01609"/>
    </source>
</evidence>
<keyword evidence="4" id="KW-1185">Reference proteome</keyword>
<dbReference type="InterPro" id="IPR002559">
    <property type="entry name" value="Transposase_11"/>
</dbReference>
<feature type="domain" description="Transposase IS4-like" evidence="2">
    <location>
        <begin position="3"/>
        <end position="133"/>
    </location>
</feature>
<dbReference type="EMBL" id="JAKWBL010000004">
    <property type="protein sequence ID" value="MCH5599498.1"/>
    <property type="molecule type" value="Genomic_DNA"/>
</dbReference>
<protein>
    <submittedName>
        <fullName evidence="3">Transposase</fullName>
    </submittedName>
</protein>
<proteinExistence type="predicted"/>
<evidence type="ECO:0000313" key="3">
    <source>
        <dbReference type="EMBL" id="MCH5599498.1"/>
    </source>
</evidence>
<evidence type="ECO:0000256" key="1">
    <source>
        <dbReference type="SAM" id="Phobius"/>
    </source>
</evidence>
<dbReference type="Proteomes" id="UP001202248">
    <property type="component" value="Unassembled WGS sequence"/>
</dbReference>
<feature type="transmembrane region" description="Helical" evidence="1">
    <location>
        <begin position="117"/>
        <end position="135"/>
    </location>
</feature>
<evidence type="ECO:0000313" key="4">
    <source>
        <dbReference type="Proteomes" id="UP001202248"/>
    </source>
</evidence>
<sequence>MRRYFYGVKVQVLVNANGIQVEFGFVPGCESDVQALKKLPLAVAAESKIYGDSAYTDYQVKDDMKDAELIELMIQRKSNSKRPDEPWVRFIKEQRRKGIETSFSEIKALFLRKIHAVTFKGFLLKLAMFILAFTLNKFTNN</sequence>
<organism evidence="3 4">
    <name type="scientific">Niabella ginsengisoli</name>
    <dbReference type="NCBI Taxonomy" id="522298"/>
    <lineage>
        <taxon>Bacteria</taxon>
        <taxon>Pseudomonadati</taxon>
        <taxon>Bacteroidota</taxon>
        <taxon>Chitinophagia</taxon>
        <taxon>Chitinophagales</taxon>
        <taxon>Chitinophagaceae</taxon>
        <taxon>Niabella</taxon>
    </lineage>
</organism>
<name>A0ABS9SM90_9BACT</name>
<keyword evidence="1" id="KW-0472">Membrane</keyword>
<comment type="caution">
    <text evidence="3">The sequence shown here is derived from an EMBL/GenBank/DDBJ whole genome shotgun (WGS) entry which is preliminary data.</text>
</comment>
<keyword evidence="1" id="KW-1133">Transmembrane helix</keyword>
<reference evidence="3 4" key="1">
    <citation type="submission" date="2022-02" db="EMBL/GenBank/DDBJ databases">
        <authorList>
            <person name="Min J."/>
        </authorList>
    </citation>
    <scope>NUCLEOTIDE SEQUENCE [LARGE SCALE GENOMIC DNA]</scope>
    <source>
        <strain evidence="3 4">GR10-1</strain>
    </source>
</reference>
<dbReference type="RefSeq" id="WP_240831543.1">
    <property type="nucleotide sequence ID" value="NZ_JAKWBL010000004.1"/>
</dbReference>
<gene>
    <name evidence="3" type="ORF">MKP09_17105</name>
</gene>
<dbReference type="Pfam" id="PF01609">
    <property type="entry name" value="DDE_Tnp_1"/>
    <property type="match status" value="1"/>
</dbReference>